<sequence length="118" mass="11995">MAQPVALAASRLQGPMRFAFDLGDRGCVGGSSWPASAPVGSGNDDDGGVPPWRWTTGAADSGSSDGGGGECGDKAIEAAGRVVVMRSGDGVGQRWGLVLCPFLCRQWRGLAASKSDRG</sequence>
<evidence type="ECO:0000313" key="2">
    <source>
        <dbReference type="EnsemblPlants" id="ONIVA01G16750.1"/>
    </source>
</evidence>
<dbReference type="HOGENOM" id="CLU_2076933_0_0_1"/>
<reference evidence="2" key="1">
    <citation type="submission" date="2015-04" db="UniProtKB">
        <authorList>
            <consortium name="EnsemblPlants"/>
        </authorList>
    </citation>
    <scope>IDENTIFICATION</scope>
    <source>
        <strain evidence="2">SL10</strain>
    </source>
</reference>
<name>A0A0E0FL74_ORYNI</name>
<dbReference type="Gramene" id="ONIVA01G16750.1">
    <property type="protein sequence ID" value="ONIVA01G16750.1"/>
    <property type="gene ID" value="ONIVA01G16750"/>
</dbReference>
<evidence type="ECO:0000256" key="1">
    <source>
        <dbReference type="SAM" id="MobiDB-lite"/>
    </source>
</evidence>
<accession>A0A0E0FL74</accession>
<dbReference type="EnsemblPlants" id="ONIVA01G16750.1">
    <property type="protein sequence ID" value="ONIVA01G16750.1"/>
    <property type="gene ID" value="ONIVA01G16750"/>
</dbReference>
<protein>
    <submittedName>
        <fullName evidence="2">Uncharacterized protein</fullName>
    </submittedName>
</protein>
<organism evidence="2">
    <name type="scientific">Oryza nivara</name>
    <name type="common">Indian wild rice</name>
    <name type="synonym">Oryza sativa f. spontanea</name>
    <dbReference type="NCBI Taxonomy" id="4536"/>
    <lineage>
        <taxon>Eukaryota</taxon>
        <taxon>Viridiplantae</taxon>
        <taxon>Streptophyta</taxon>
        <taxon>Embryophyta</taxon>
        <taxon>Tracheophyta</taxon>
        <taxon>Spermatophyta</taxon>
        <taxon>Magnoliopsida</taxon>
        <taxon>Liliopsida</taxon>
        <taxon>Poales</taxon>
        <taxon>Poaceae</taxon>
        <taxon>BOP clade</taxon>
        <taxon>Oryzoideae</taxon>
        <taxon>Oryzeae</taxon>
        <taxon>Oryzinae</taxon>
        <taxon>Oryza</taxon>
    </lineage>
</organism>
<dbReference type="OMA" id="FLCRQWR"/>
<proteinExistence type="predicted"/>
<keyword evidence="3" id="KW-1185">Reference proteome</keyword>
<evidence type="ECO:0000313" key="3">
    <source>
        <dbReference type="Proteomes" id="UP000006591"/>
    </source>
</evidence>
<dbReference type="AlphaFoldDB" id="A0A0E0FL74"/>
<feature type="region of interest" description="Disordered" evidence="1">
    <location>
        <begin position="33"/>
        <end position="72"/>
    </location>
</feature>
<dbReference type="Proteomes" id="UP000006591">
    <property type="component" value="Chromosome 1"/>
</dbReference>
<reference evidence="2" key="2">
    <citation type="submission" date="2018-04" db="EMBL/GenBank/DDBJ databases">
        <title>OnivRS2 (Oryza nivara Reference Sequence Version 2).</title>
        <authorList>
            <person name="Zhang J."/>
            <person name="Kudrna D."/>
            <person name="Lee S."/>
            <person name="Talag J."/>
            <person name="Rajasekar S."/>
            <person name="Welchert J."/>
            <person name="Hsing Y.-I."/>
            <person name="Wing R.A."/>
        </authorList>
    </citation>
    <scope>NUCLEOTIDE SEQUENCE [LARGE SCALE GENOMIC DNA]</scope>
</reference>